<accession>A0A225B514</accession>
<feature type="compositionally biased region" description="Polar residues" evidence="6">
    <location>
        <begin position="713"/>
        <end position="723"/>
    </location>
</feature>
<dbReference type="PANTHER" id="PTHR10663:SF375">
    <property type="entry name" value="LD29171P"/>
    <property type="match status" value="1"/>
</dbReference>
<keyword evidence="4" id="KW-0472">Membrane</keyword>
<evidence type="ECO:0000256" key="4">
    <source>
        <dbReference type="ARBA" id="ARBA00023136"/>
    </source>
</evidence>
<dbReference type="OrthoDB" id="18431at2759"/>
<dbReference type="InterPro" id="IPR016024">
    <property type="entry name" value="ARM-type_fold"/>
</dbReference>
<dbReference type="InterPro" id="IPR035999">
    <property type="entry name" value="Sec7_dom_sf"/>
</dbReference>
<feature type="region of interest" description="Disordered" evidence="6">
    <location>
        <begin position="713"/>
        <end position="770"/>
    </location>
</feature>
<keyword evidence="1" id="KW-0813">Transport</keyword>
<dbReference type="InterPro" id="IPR032691">
    <property type="entry name" value="Mon2/Sec7/BIG1-like_HUS"/>
</dbReference>
<dbReference type="GO" id="GO:0030663">
    <property type="term" value="C:COPI-coated vesicle membrane"/>
    <property type="evidence" value="ECO:0007669"/>
    <property type="project" value="UniProtKB-SubCell"/>
</dbReference>
<dbReference type="Proteomes" id="UP000214365">
    <property type="component" value="Unassembled WGS sequence"/>
</dbReference>
<dbReference type="CDD" id="cd00171">
    <property type="entry name" value="Sec7"/>
    <property type="match status" value="1"/>
</dbReference>
<dbReference type="Pfam" id="PF16213">
    <property type="entry name" value="DCB"/>
    <property type="match status" value="1"/>
</dbReference>
<dbReference type="Pfam" id="PF20252">
    <property type="entry name" value="BIG2_C"/>
    <property type="match status" value="1"/>
</dbReference>
<evidence type="ECO:0000256" key="2">
    <source>
        <dbReference type="ARBA" id="ARBA00022490"/>
    </source>
</evidence>
<keyword evidence="9" id="KW-1185">Reference proteome</keyword>
<feature type="region of interest" description="Disordered" evidence="6">
    <location>
        <begin position="345"/>
        <end position="441"/>
    </location>
</feature>
<feature type="region of interest" description="Disordered" evidence="6">
    <location>
        <begin position="1177"/>
        <end position="1207"/>
    </location>
</feature>
<reference evidence="8 9" key="1">
    <citation type="submission" date="2015-06" db="EMBL/GenBank/DDBJ databases">
        <title>Talaromyces atroroseus IBT 11181 draft genome.</title>
        <authorList>
            <person name="Rasmussen K.B."/>
            <person name="Rasmussen S."/>
            <person name="Petersen B."/>
            <person name="Sicheritz-Ponten T."/>
            <person name="Mortensen U.H."/>
            <person name="Thrane U."/>
        </authorList>
    </citation>
    <scope>NUCLEOTIDE SEQUENCE [LARGE SCALE GENOMIC DNA]</scope>
    <source>
        <strain evidence="8 9">IBT 11181</strain>
    </source>
</reference>
<feature type="domain" description="SEC7" evidence="7">
    <location>
        <begin position="774"/>
        <end position="963"/>
    </location>
</feature>
<feature type="compositionally biased region" description="Basic and acidic residues" evidence="6">
    <location>
        <begin position="32"/>
        <end position="48"/>
    </location>
</feature>
<dbReference type="InterPro" id="IPR000904">
    <property type="entry name" value="Sec7_dom"/>
</dbReference>
<dbReference type="SMART" id="SM00222">
    <property type="entry name" value="Sec7"/>
    <property type="match status" value="1"/>
</dbReference>
<keyword evidence="2" id="KW-0963">Cytoplasm</keyword>
<dbReference type="RefSeq" id="XP_020122477.1">
    <property type="nucleotide sequence ID" value="XM_020265168.1"/>
</dbReference>
<dbReference type="Gene3D" id="1.10.1000.11">
    <property type="entry name" value="Arf Nucleotide-binding Site Opener,domain 2"/>
    <property type="match status" value="1"/>
</dbReference>
<feature type="region of interest" description="Disordered" evidence="6">
    <location>
        <begin position="1663"/>
        <end position="1725"/>
    </location>
</feature>
<dbReference type="Pfam" id="PF09324">
    <property type="entry name" value="Sec7-like_HDS"/>
    <property type="match status" value="1"/>
</dbReference>
<dbReference type="FunFam" id="1.10.1000.11:FF:000003">
    <property type="entry name" value="Brefeldin A-inhibited guanine nucleotide-exchange protein 1"/>
    <property type="match status" value="1"/>
</dbReference>
<comment type="caution">
    <text evidence="8">The sequence shown here is derived from an EMBL/GenBank/DDBJ whole genome shotgun (WGS) entry which is preliminary data.</text>
</comment>
<name>A0A225B514_TALAT</name>
<dbReference type="GeneID" id="31002813"/>
<comment type="subcellular location">
    <subcellularLocation>
        <location evidence="5">Cytoplasmic vesicle</location>
        <location evidence="5">COPI-coated vesicle membrane</location>
    </subcellularLocation>
</comment>
<dbReference type="SUPFAM" id="SSF48371">
    <property type="entry name" value="ARM repeat"/>
    <property type="match status" value="1"/>
</dbReference>
<evidence type="ECO:0000256" key="3">
    <source>
        <dbReference type="ARBA" id="ARBA00022927"/>
    </source>
</evidence>
<dbReference type="InterPro" id="IPR046455">
    <property type="entry name" value="Sec7/BIG1-like_C"/>
</dbReference>
<dbReference type="Pfam" id="PF12783">
    <property type="entry name" value="Sec7-like_HUS"/>
    <property type="match status" value="1"/>
</dbReference>
<dbReference type="Pfam" id="PF01369">
    <property type="entry name" value="Sec7"/>
    <property type="match status" value="1"/>
</dbReference>
<dbReference type="FunFam" id="1.10.220.20:FF:000002">
    <property type="entry name" value="Brefeldin A-inhibited guanine nucleotide-exchange protein 1"/>
    <property type="match status" value="1"/>
</dbReference>
<feature type="region of interest" description="Disordered" evidence="6">
    <location>
        <begin position="1"/>
        <end position="152"/>
    </location>
</feature>
<evidence type="ECO:0000256" key="5">
    <source>
        <dbReference type="ARBA" id="ARBA00060451"/>
    </source>
</evidence>
<evidence type="ECO:0000256" key="1">
    <source>
        <dbReference type="ARBA" id="ARBA00022448"/>
    </source>
</evidence>
<dbReference type="PROSITE" id="PS50190">
    <property type="entry name" value="SEC7"/>
    <property type="match status" value="1"/>
</dbReference>
<feature type="compositionally biased region" description="Basic and acidic residues" evidence="6">
    <location>
        <begin position="386"/>
        <end position="395"/>
    </location>
</feature>
<proteinExistence type="predicted"/>
<protein>
    <recommendedName>
        <fullName evidence="7">SEC7 domain-containing protein</fullName>
    </recommendedName>
</protein>
<dbReference type="InterPro" id="IPR023394">
    <property type="entry name" value="Sec7_C_sf"/>
</dbReference>
<dbReference type="GO" id="GO:0015031">
    <property type="term" value="P:protein transport"/>
    <property type="evidence" value="ECO:0007669"/>
    <property type="project" value="UniProtKB-KW"/>
</dbReference>
<organism evidence="8 9">
    <name type="scientific">Talaromyces atroroseus</name>
    <dbReference type="NCBI Taxonomy" id="1441469"/>
    <lineage>
        <taxon>Eukaryota</taxon>
        <taxon>Fungi</taxon>
        <taxon>Dikarya</taxon>
        <taxon>Ascomycota</taxon>
        <taxon>Pezizomycotina</taxon>
        <taxon>Eurotiomycetes</taxon>
        <taxon>Eurotiomycetidae</taxon>
        <taxon>Eurotiales</taxon>
        <taxon>Trichocomaceae</taxon>
        <taxon>Talaromyces</taxon>
        <taxon>Talaromyces sect. Trachyspermi</taxon>
    </lineage>
</organism>
<evidence type="ECO:0000259" key="7">
    <source>
        <dbReference type="PROSITE" id="PS50190"/>
    </source>
</evidence>
<evidence type="ECO:0000256" key="6">
    <source>
        <dbReference type="SAM" id="MobiDB-lite"/>
    </source>
</evidence>
<dbReference type="GO" id="GO:0005085">
    <property type="term" value="F:guanyl-nucleotide exchange factor activity"/>
    <property type="evidence" value="ECO:0007669"/>
    <property type="project" value="InterPro"/>
</dbReference>
<dbReference type="InterPro" id="IPR015403">
    <property type="entry name" value="Mon2/Sec7/BIG1-like_HDS"/>
</dbReference>
<feature type="compositionally biased region" description="Basic and acidic residues" evidence="6">
    <location>
        <begin position="724"/>
        <end position="740"/>
    </location>
</feature>
<keyword evidence="3" id="KW-0653">Protein transport</keyword>
<gene>
    <name evidence="8" type="ORF">UA08_03058</name>
</gene>
<evidence type="ECO:0000313" key="9">
    <source>
        <dbReference type="Proteomes" id="UP000214365"/>
    </source>
</evidence>
<dbReference type="STRING" id="1441469.A0A225B514"/>
<dbReference type="EMBL" id="LFMY01000003">
    <property type="protein sequence ID" value="OKL62356.1"/>
    <property type="molecule type" value="Genomic_DNA"/>
</dbReference>
<dbReference type="GO" id="GO:0032012">
    <property type="term" value="P:regulation of ARF protein signal transduction"/>
    <property type="evidence" value="ECO:0007669"/>
    <property type="project" value="InterPro"/>
</dbReference>
<feature type="compositionally biased region" description="Low complexity" evidence="6">
    <location>
        <begin position="138"/>
        <end position="152"/>
    </location>
</feature>
<evidence type="ECO:0000313" key="8">
    <source>
        <dbReference type="EMBL" id="OKL62356.1"/>
    </source>
</evidence>
<dbReference type="SUPFAM" id="SSF48425">
    <property type="entry name" value="Sec7 domain"/>
    <property type="match status" value="1"/>
</dbReference>
<dbReference type="PANTHER" id="PTHR10663">
    <property type="entry name" value="GUANYL-NUCLEOTIDE EXCHANGE FACTOR"/>
    <property type="match status" value="1"/>
</dbReference>
<feature type="compositionally biased region" description="Polar residues" evidence="6">
    <location>
        <begin position="372"/>
        <end position="385"/>
    </location>
</feature>
<sequence>MAETEREVAEVVSQAETNAPNDPEIVSPQPLRADKAELPTAAEWKEVAETNDQDLNESNGVDGHDSPPVNAHPAANEAEDDATGPSETETTEATSADDVDTENQDEKHQNGEPQPAAEIPPEPQYAAAPDPRTRSDSRSTTATQATHRSTPVSSTVFVVTALEAIAASKDAKRNKELEDSVQKALANIKQSDTKPLDPEVIFLPLQLATKTFSIPLQVTALDCIGKLITYSYFAFPSSRPSQDDTKPSDRELPLIERAIETICDCFENEATPVEIQQQIIKSLLAAVLNDKIVVHGAGLLKAVRQIYNIFIYSKSSQNQQIAQGSLTQMLGTVFDRVRLRLDLKEARTREPDGQQETSAETATIDGGDGSHISESTEAVSNISDHPTQKEPREKLTLQSFESSKDDTMVTDNAPTMVTRARPAHRPSRSVSNVTDEKEDVDASDDEVDEIYVKDAFLVFRAMCKLSHKSLTHDQQQDIKSQNMRSKLLSLHLIHHLINNHIAVFNSPLATIRNSASPSDSMTLLHAVRPHLCLSLSRNGSSSVPKVFEVCCEIFWLMLKYMRVTFKKELEVFLKEIYLAILERRSSPAFQKQYFMEIIERLAGDSRALVELYLNYDCDRTALENIFQEIIEQLSRFLIMPAPTTNQHPPHENRVKPTNTYDWHQRGTLPPNLTTVSLASSTSPAQQNLSPEFSMKYHALDCLVEILRSLDSWSSQRLPGSSSGNREDLSRKSVENYRESLDTPSLSTALPSPFVDSGGTGTGRTTPALEDDPNEIEKARQRKAAFAQAIQQFNFKPKRGIKLFLKDGFIRSDSPKDIANFLLRNDRLDKAAIGEYLGEGEPENVAIMHAFVDSMDFSKRRFVDALRHFLQSFRLPGEAQKIDRFMLKFAERYLSGNPNSFANADTAYVLAYSVILLNTDQHSSKMKGPRMTKEDFIKNNRGINDNQDLPAEYLNSIFDEIAKNEIVLDSEREHAAEQGVLPAAPTGFASRAGQVFATVGRDIQGEKYAQASEEMANKTEQLYRSLIKAQRRTAVRDEFSRFIPATSVRHVGSMFNVTWTSFLSGLSAPVQETQDIEKIRLCMEGIRLAIRISCSFDLETPRVAFVTALAKFTNLGNLREMTSKNLEALRILLEVAVSEGNNLRESWREILTCVSQLDRFQLLSDGVDEGALPDVSRARIVGSTHGDGSRKSTQTARRRQRSTNSSLSFRPEIALESRSAEMVHAVDRIFSNTANLSHEAIVDFVRALSEVSLQEIKSSGQSESPRTYSLQKVVEISYYNMTRVRIEWSRIWEILGQHFNEVGCQSNTHVVFFALDSLRQLSMRFMEIEELPGFKFQKDFLKPFEHIMTNSNTATVKDMVLRCLIQMIQARGHNIRSGWKTMFGVFTVAAREPYESIVNMAFEHVTQIYNTRFGVVISQGAFADLIVCLTEFSKNTKFQKKSLQAIETLKSSISKMLKTPECPLSRKHIVVTDVTEDTSSNLKHQLNRQSQEEQFWYPVLIAFQDVLMTGDDLEVRSRALNYLFETLIRYGGDYPPEFWDVLWRQLLYPIFVVLQSKSEMSKVPNHEELSVWLSTTMIQALRHMITLFTHYFDALQSMLDRFLGLLTLCICQENDTIARIGSNCLQQLILQNVTKFSDKHWDKIVGAFVELFDKTTAYELFTAASPLPPKTPTSEAAKGIGHATSNGSVSGAEAVEPNAEDDQSSIANGEQTPVAENGDAGETTTSTAELEGFRPQAPEMNQQPAAVTVARRRFFNRIITNCVLQLLMIETVHELFSNDNVYDEIPSADLLRLMGLLKKSYQFAKKFNEDKDLRMQLWRQGFMKQPPNLLKQESGSAATYVNILFRMYGDERQERKSSRAETETALVPLCADIIRSFVRLDEETQHRNIVAWRPVVVDVIEGYNNFPQDSFSQYIETFYPLTIDLLARDLNSAEIRQAIQSLLRRIGEVKLGLTFSHAPVDASSINSTRRYSRA</sequence>
<dbReference type="InterPro" id="IPR032629">
    <property type="entry name" value="DCB_dom"/>
</dbReference>
<dbReference type="Gene3D" id="1.10.220.20">
    <property type="match status" value="1"/>
</dbReference>